<dbReference type="AlphaFoldDB" id="A0AAD7PXN9"/>
<proteinExistence type="predicted"/>
<name>A0AAD7PXN9_QUISA</name>
<keyword evidence="1" id="KW-0812">Transmembrane</keyword>
<keyword evidence="1" id="KW-1133">Transmembrane helix</keyword>
<gene>
    <name evidence="2" type="ORF">O6P43_009169</name>
</gene>
<evidence type="ECO:0000313" key="3">
    <source>
        <dbReference type="Proteomes" id="UP001163823"/>
    </source>
</evidence>
<keyword evidence="1" id="KW-0472">Membrane</keyword>
<dbReference type="EMBL" id="JARAOO010000004">
    <property type="protein sequence ID" value="KAJ7971089.1"/>
    <property type="molecule type" value="Genomic_DNA"/>
</dbReference>
<reference evidence="2" key="1">
    <citation type="journal article" date="2023" name="Science">
        <title>Elucidation of the pathway for biosynthesis of saponin adjuvants from the soapbark tree.</title>
        <authorList>
            <person name="Reed J."/>
            <person name="Orme A."/>
            <person name="El-Demerdash A."/>
            <person name="Owen C."/>
            <person name="Martin L.B.B."/>
            <person name="Misra R.C."/>
            <person name="Kikuchi S."/>
            <person name="Rejzek M."/>
            <person name="Martin A.C."/>
            <person name="Harkess A."/>
            <person name="Leebens-Mack J."/>
            <person name="Louveau T."/>
            <person name="Stephenson M.J."/>
            <person name="Osbourn A."/>
        </authorList>
    </citation>
    <scope>NUCLEOTIDE SEQUENCE</scope>
    <source>
        <strain evidence="2">S10</strain>
    </source>
</reference>
<dbReference type="Proteomes" id="UP001163823">
    <property type="component" value="Chromosome 4"/>
</dbReference>
<evidence type="ECO:0000256" key="1">
    <source>
        <dbReference type="SAM" id="Phobius"/>
    </source>
</evidence>
<comment type="caution">
    <text evidence="2">The sequence shown here is derived from an EMBL/GenBank/DDBJ whole genome shotgun (WGS) entry which is preliminary data.</text>
</comment>
<evidence type="ECO:0000313" key="2">
    <source>
        <dbReference type="EMBL" id="KAJ7971089.1"/>
    </source>
</evidence>
<accession>A0AAD7PXN9</accession>
<sequence length="161" mass="17545">MMRRSSSYLSLTGVSMVMVMIIIHNTDHCMAAAANSVKSSGNTSMNITFMTTNSSSTTTTSESAGSVCVGSVNECLNIVDEDEDIDDADTEFLMDSYSGRMFRRLLAVNPDPVTTQTLNPYKSVYQCPSSYNSRTCVRPGTLRGSKEQCGIYNRNCGRLVA</sequence>
<keyword evidence="3" id="KW-1185">Reference proteome</keyword>
<protein>
    <submittedName>
        <fullName evidence="2">Uncharacterized protein</fullName>
    </submittedName>
</protein>
<organism evidence="2 3">
    <name type="scientific">Quillaja saponaria</name>
    <name type="common">Soap bark tree</name>
    <dbReference type="NCBI Taxonomy" id="32244"/>
    <lineage>
        <taxon>Eukaryota</taxon>
        <taxon>Viridiplantae</taxon>
        <taxon>Streptophyta</taxon>
        <taxon>Embryophyta</taxon>
        <taxon>Tracheophyta</taxon>
        <taxon>Spermatophyta</taxon>
        <taxon>Magnoliopsida</taxon>
        <taxon>eudicotyledons</taxon>
        <taxon>Gunneridae</taxon>
        <taxon>Pentapetalae</taxon>
        <taxon>rosids</taxon>
        <taxon>fabids</taxon>
        <taxon>Fabales</taxon>
        <taxon>Quillajaceae</taxon>
        <taxon>Quillaja</taxon>
    </lineage>
</organism>
<dbReference type="KEGG" id="qsa:O6P43_009169"/>
<feature type="transmembrane region" description="Helical" evidence="1">
    <location>
        <begin position="7"/>
        <end position="24"/>
    </location>
</feature>